<dbReference type="GO" id="GO:0030428">
    <property type="term" value="C:cell septum"/>
    <property type="evidence" value="ECO:0007669"/>
    <property type="project" value="TreeGrafter"/>
</dbReference>
<evidence type="ECO:0000313" key="1">
    <source>
        <dbReference type="EMBL" id="HCM30867.1"/>
    </source>
</evidence>
<dbReference type="GO" id="GO:0032506">
    <property type="term" value="P:cytokinetic process"/>
    <property type="evidence" value="ECO:0007669"/>
    <property type="project" value="TreeGrafter"/>
</dbReference>
<dbReference type="InterPro" id="IPR007730">
    <property type="entry name" value="SPOR-like_dom"/>
</dbReference>
<dbReference type="EMBL" id="DPXL01000053">
    <property type="protein sequence ID" value="HCM30867.1"/>
    <property type="molecule type" value="Genomic_DNA"/>
</dbReference>
<accession>A0A2T1IZJ0</accession>
<dbReference type="PANTHER" id="PTHR38687">
    <property type="entry name" value="CELL DIVISION PROTEIN DEDD-RELATED"/>
    <property type="match status" value="1"/>
</dbReference>
<organism evidence="1 2">
    <name type="scientific">Acinetobacter radioresistens</name>
    <dbReference type="NCBI Taxonomy" id="40216"/>
    <lineage>
        <taxon>Bacteria</taxon>
        <taxon>Pseudomonadati</taxon>
        <taxon>Pseudomonadota</taxon>
        <taxon>Gammaproteobacteria</taxon>
        <taxon>Moraxellales</taxon>
        <taxon>Moraxellaceae</taxon>
        <taxon>Acinetobacter</taxon>
    </lineage>
</organism>
<dbReference type="SUPFAM" id="SSF110997">
    <property type="entry name" value="Sporulation related repeat"/>
    <property type="match status" value="1"/>
</dbReference>
<dbReference type="STRING" id="40216.GCA_001917365_02846"/>
<protein>
    <submittedName>
        <fullName evidence="1">Cell division protein</fullName>
    </submittedName>
</protein>
<name>A0A2T1IZJ0_ACIRA</name>
<dbReference type="AlphaFoldDB" id="A0A2T1IZJ0"/>
<dbReference type="KEGG" id="arj:DOM24_00385"/>
<proteinExistence type="predicted"/>
<keyword evidence="1" id="KW-0131">Cell cycle</keyword>
<dbReference type="GO" id="GO:0042834">
    <property type="term" value="F:peptidoglycan binding"/>
    <property type="evidence" value="ECO:0007669"/>
    <property type="project" value="InterPro"/>
</dbReference>
<dbReference type="RefSeq" id="WP_005017344.1">
    <property type="nucleotide sequence ID" value="NZ_BKHE01000065.1"/>
</dbReference>
<evidence type="ECO:0000313" key="2">
    <source>
        <dbReference type="Proteomes" id="UP000262257"/>
    </source>
</evidence>
<dbReference type="PROSITE" id="PS51724">
    <property type="entry name" value="SPOR"/>
    <property type="match status" value="1"/>
</dbReference>
<dbReference type="InterPro" id="IPR036680">
    <property type="entry name" value="SPOR-like_sf"/>
</dbReference>
<dbReference type="Gene3D" id="3.30.70.1070">
    <property type="entry name" value="Sporulation related repeat"/>
    <property type="match status" value="1"/>
</dbReference>
<dbReference type="Proteomes" id="UP000262257">
    <property type="component" value="Unassembled WGS sequence"/>
</dbReference>
<comment type="caution">
    <text evidence="1">The sequence shown here is derived from an EMBL/GenBank/DDBJ whole genome shotgun (WGS) entry which is preliminary data.</text>
</comment>
<dbReference type="PANTHER" id="PTHR38687:SF1">
    <property type="entry name" value="CELL DIVISION PROTEIN DEDD"/>
    <property type="match status" value="1"/>
</dbReference>
<dbReference type="InterPro" id="IPR052521">
    <property type="entry name" value="Cell_div_SPOR-domain"/>
</dbReference>
<gene>
    <name evidence="1" type="ORF">DIC32_03910</name>
</gene>
<sequence>MFGKTQRGVSERSTKPKQPLIPKWLGTLVAILAVLCLAVILMLWKPWEPVKPKNQITSEHYQEETNKDYRFYDLLPQQQVTPIPEQAIPETTKDTAPVVIVEAPEPVQPATPADAVPADGSLDVTEAPVPRQPSFILQVRSFPDPDSADARRAEIILNGLSADVIKTTENGQTWYRVISGPYDSQEAAVIAQQTLQHSGIDSIVVKR</sequence>
<dbReference type="Pfam" id="PF05036">
    <property type="entry name" value="SPOR"/>
    <property type="match status" value="1"/>
</dbReference>
<dbReference type="GeneID" id="56304537"/>
<keyword evidence="1" id="KW-0132">Cell division</keyword>
<reference evidence="1 2" key="1">
    <citation type="journal article" date="2018" name="Nat. Biotechnol.">
        <title>A standardized bacterial taxonomy based on genome phylogeny substantially revises the tree of life.</title>
        <authorList>
            <person name="Parks D.H."/>
            <person name="Chuvochina M."/>
            <person name="Waite D.W."/>
            <person name="Rinke C."/>
            <person name="Skarshewski A."/>
            <person name="Chaumeil P.A."/>
            <person name="Hugenholtz P."/>
        </authorList>
    </citation>
    <scope>NUCLEOTIDE SEQUENCE [LARGE SCALE GENOMIC DNA]</scope>
    <source>
        <strain evidence="1">UBA10045</strain>
    </source>
</reference>
<dbReference type="GO" id="GO:0032153">
    <property type="term" value="C:cell division site"/>
    <property type="evidence" value="ECO:0007669"/>
    <property type="project" value="TreeGrafter"/>
</dbReference>